<dbReference type="InterPro" id="IPR016181">
    <property type="entry name" value="Acyl_CoA_acyltransferase"/>
</dbReference>
<dbReference type="InterPro" id="IPR050276">
    <property type="entry name" value="MshD_Acetyltransferase"/>
</dbReference>
<dbReference type="PANTHER" id="PTHR43617">
    <property type="entry name" value="L-AMINO ACID N-ACETYLTRANSFERASE"/>
    <property type="match status" value="1"/>
</dbReference>
<sequence>MIANLNVQDRTTAEAVVRLQRLAYRIEADLIGFDGIPPLHETEEQLQQSEERFRGYYAGDRLAGIIALEGEGSGEVTISRLAVDPAFIRQGIGSALLEDALRQETGATRFTLTTGERNVPAIRLYERYGFQLNGRMEVGPGIWLVCMEKEVTQ</sequence>
<gene>
    <name evidence="2" type="ORF">ACFSW5_23260</name>
</gene>
<dbReference type="PROSITE" id="PS51186">
    <property type="entry name" value="GNAT"/>
    <property type="match status" value="1"/>
</dbReference>
<dbReference type="SUPFAM" id="SSF55729">
    <property type="entry name" value="Acyl-CoA N-acyltransferases (Nat)"/>
    <property type="match status" value="1"/>
</dbReference>
<feature type="domain" description="N-acetyltransferase" evidence="1">
    <location>
        <begin position="1"/>
        <end position="152"/>
    </location>
</feature>
<evidence type="ECO:0000313" key="2">
    <source>
        <dbReference type="EMBL" id="MFD2663183.1"/>
    </source>
</evidence>
<dbReference type="InterPro" id="IPR000182">
    <property type="entry name" value="GNAT_dom"/>
</dbReference>
<dbReference type="RefSeq" id="WP_379278690.1">
    <property type="nucleotide sequence ID" value="NZ_JBHUGT010000020.1"/>
</dbReference>
<dbReference type="CDD" id="cd04301">
    <property type="entry name" value="NAT_SF"/>
    <property type="match status" value="1"/>
</dbReference>
<dbReference type="EMBL" id="JBHUMY010000038">
    <property type="protein sequence ID" value="MFD2663183.1"/>
    <property type="molecule type" value="Genomic_DNA"/>
</dbReference>
<protein>
    <submittedName>
        <fullName evidence="2">GNAT family N-acetyltransferase</fullName>
    </submittedName>
</protein>
<proteinExistence type="predicted"/>
<dbReference type="Proteomes" id="UP001597493">
    <property type="component" value="Unassembled WGS sequence"/>
</dbReference>
<evidence type="ECO:0000313" key="3">
    <source>
        <dbReference type="Proteomes" id="UP001597493"/>
    </source>
</evidence>
<evidence type="ECO:0000259" key="1">
    <source>
        <dbReference type="PROSITE" id="PS51186"/>
    </source>
</evidence>
<dbReference type="Gene3D" id="3.40.630.30">
    <property type="match status" value="1"/>
</dbReference>
<name>A0ABW5R3C2_9BACL</name>
<keyword evidence="3" id="KW-1185">Reference proteome</keyword>
<accession>A0ABW5R3C2</accession>
<dbReference type="Pfam" id="PF13673">
    <property type="entry name" value="Acetyltransf_10"/>
    <property type="match status" value="1"/>
</dbReference>
<organism evidence="2 3">
    <name type="scientific">Paenibacillus thailandensis</name>
    <dbReference type="NCBI Taxonomy" id="393250"/>
    <lineage>
        <taxon>Bacteria</taxon>
        <taxon>Bacillati</taxon>
        <taxon>Bacillota</taxon>
        <taxon>Bacilli</taxon>
        <taxon>Bacillales</taxon>
        <taxon>Paenibacillaceae</taxon>
        <taxon>Paenibacillus</taxon>
    </lineage>
</organism>
<reference evidence="3" key="1">
    <citation type="journal article" date="2019" name="Int. J. Syst. Evol. Microbiol.">
        <title>The Global Catalogue of Microorganisms (GCM) 10K type strain sequencing project: providing services to taxonomists for standard genome sequencing and annotation.</title>
        <authorList>
            <consortium name="The Broad Institute Genomics Platform"/>
            <consortium name="The Broad Institute Genome Sequencing Center for Infectious Disease"/>
            <person name="Wu L."/>
            <person name="Ma J."/>
        </authorList>
    </citation>
    <scope>NUCLEOTIDE SEQUENCE [LARGE SCALE GENOMIC DNA]</scope>
    <source>
        <strain evidence="3">TISTR 1827</strain>
    </source>
</reference>
<comment type="caution">
    <text evidence="2">The sequence shown here is derived from an EMBL/GenBank/DDBJ whole genome shotgun (WGS) entry which is preliminary data.</text>
</comment>